<feature type="region of interest" description="Disordered" evidence="1">
    <location>
        <begin position="182"/>
        <end position="218"/>
    </location>
</feature>
<dbReference type="Pfam" id="PF10400">
    <property type="entry name" value="Vir_act_alpha_C"/>
    <property type="match status" value="1"/>
</dbReference>
<dbReference type="Pfam" id="PF03551">
    <property type="entry name" value="PadR"/>
    <property type="match status" value="1"/>
</dbReference>
<protein>
    <submittedName>
        <fullName evidence="4">PadR family transcriptional regulator</fullName>
    </submittedName>
</protein>
<dbReference type="Gene3D" id="6.10.140.190">
    <property type="match status" value="1"/>
</dbReference>
<dbReference type="InterPro" id="IPR018309">
    <property type="entry name" value="Tscrpt_reg_PadR_C"/>
</dbReference>
<accession>A0ABY5N3G4</accession>
<dbReference type="SUPFAM" id="SSF46785">
    <property type="entry name" value="Winged helix' DNA-binding domain"/>
    <property type="match status" value="1"/>
</dbReference>
<dbReference type="Gene3D" id="1.10.10.10">
    <property type="entry name" value="Winged helix-like DNA-binding domain superfamily/Winged helix DNA-binding domain"/>
    <property type="match status" value="1"/>
</dbReference>
<dbReference type="InterPro" id="IPR036388">
    <property type="entry name" value="WH-like_DNA-bd_sf"/>
</dbReference>
<gene>
    <name evidence="4" type="ORF">NRO40_01735</name>
</gene>
<feature type="domain" description="Transcription regulator PadR N-terminal" evidence="2">
    <location>
        <begin position="7"/>
        <end position="80"/>
    </location>
</feature>
<feature type="compositionally biased region" description="Low complexity" evidence="1">
    <location>
        <begin position="182"/>
        <end position="194"/>
    </location>
</feature>
<dbReference type="PANTHER" id="PTHR43252">
    <property type="entry name" value="TRANSCRIPTIONAL REGULATOR YQJI"/>
    <property type="match status" value="1"/>
</dbReference>
<reference evidence="4" key="1">
    <citation type="submission" date="2022-08" db="EMBL/GenBank/DDBJ databases">
        <title>Streptomyces changanensis sp. nov., an actinomycete isolated from soil.</title>
        <authorList>
            <person name="Wu H."/>
            <person name="Han L."/>
        </authorList>
    </citation>
    <scope>NUCLEOTIDE SEQUENCE</scope>
    <source>
        <strain evidence="4">HL-66</strain>
    </source>
</reference>
<dbReference type="InterPro" id="IPR005149">
    <property type="entry name" value="Tscrpt_reg_PadR_N"/>
</dbReference>
<name>A0ABY5N3G4_9ACTN</name>
<dbReference type="PANTHER" id="PTHR43252:SF4">
    <property type="entry name" value="TRANSCRIPTIONAL REGULATORY PROTEIN"/>
    <property type="match status" value="1"/>
</dbReference>
<evidence type="ECO:0000313" key="4">
    <source>
        <dbReference type="EMBL" id="UUS29680.1"/>
    </source>
</evidence>
<organism evidence="4 5">
    <name type="scientific">Streptomyces changanensis</name>
    <dbReference type="NCBI Taxonomy" id="2964669"/>
    <lineage>
        <taxon>Bacteria</taxon>
        <taxon>Bacillati</taxon>
        <taxon>Actinomycetota</taxon>
        <taxon>Actinomycetes</taxon>
        <taxon>Kitasatosporales</taxon>
        <taxon>Streptomycetaceae</taxon>
        <taxon>Streptomyces</taxon>
    </lineage>
</organism>
<evidence type="ECO:0000313" key="5">
    <source>
        <dbReference type="Proteomes" id="UP001060150"/>
    </source>
</evidence>
<evidence type="ECO:0000256" key="1">
    <source>
        <dbReference type="SAM" id="MobiDB-lite"/>
    </source>
</evidence>
<feature type="domain" description="Transcription regulator PadR C-terminal" evidence="3">
    <location>
        <begin position="92"/>
        <end position="172"/>
    </location>
</feature>
<sequence length="218" mass="24043">MSLPHAILTALLEKPSSGLELTRRFDRSIGYFWSATHQQIYRELGKLEQAGHIRALSATAPARGQRKEYEVLPAGRAELADWTRRVEDPKPIRSALLLRLRAAAVVGTEGMADELRRHLRLHRTQLDEYLAMERRQFPPERDTEADRLRHLVLRGGIELERFWVAWLTEALAGVADLGAAADATDTTDTRGTADPTNTADTGGSERAGGAGRRGGAGN</sequence>
<evidence type="ECO:0000259" key="3">
    <source>
        <dbReference type="Pfam" id="PF10400"/>
    </source>
</evidence>
<dbReference type="EMBL" id="CP102332">
    <property type="protein sequence ID" value="UUS29680.1"/>
    <property type="molecule type" value="Genomic_DNA"/>
</dbReference>
<proteinExistence type="predicted"/>
<keyword evidence="5" id="KW-1185">Reference proteome</keyword>
<dbReference type="Proteomes" id="UP001060150">
    <property type="component" value="Chromosome"/>
</dbReference>
<evidence type="ECO:0000259" key="2">
    <source>
        <dbReference type="Pfam" id="PF03551"/>
    </source>
</evidence>
<dbReference type="InterPro" id="IPR036390">
    <property type="entry name" value="WH_DNA-bd_sf"/>
</dbReference>
<feature type="compositionally biased region" description="Gly residues" evidence="1">
    <location>
        <begin position="205"/>
        <end position="218"/>
    </location>
</feature>